<dbReference type="AlphaFoldDB" id="A8NDG2"/>
<dbReference type="OrthoDB" id="2131701at2759"/>
<proteinExistence type="predicted"/>
<dbReference type="SUPFAM" id="SSF50370">
    <property type="entry name" value="Ricin B-like lectins"/>
    <property type="match status" value="1"/>
</dbReference>
<gene>
    <name evidence="2" type="ORF">CC1G_09978</name>
</gene>
<dbReference type="Gene3D" id="2.80.10.50">
    <property type="match status" value="1"/>
</dbReference>
<feature type="domain" description="Ricin B lectin" evidence="1">
    <location>
        <begin position="75"/>
        <end position="164"/>
    </location>
</feature>
<dbReference type="HOGENOM" id="CLU_1378054_0_0_1"/>
<dbReference type="RefSeq" id="XP_001832764.2">
    <property type="nucleotide sequence ID" value="XM_001832712.2"/>
</dbReference>
<protein>
    <recommendedName>
        <fullName evidence="1">Ricin B lectin domain-containing protein</fullName>
    </recommendedName>
</protein>
<dbReference type="InParanoid" id="A8NDG2"/>
<keyword evidence="3" id="KW-1185">Reference proteome</keyword>
<reference evidence="2 3" key="1">
    <citation type="journal article" date="2010" name="Proc. Natl. Acad. Sci. U.S.A.">
        <title>Insights into evolution of multicellular fungi from the assembled chromosomes of the mushroom Coprinopsis cinerea (Coprinus cinereus).</title>
        <authorList>
            <person name="Stajich J.E."/>
            <person name="Wilke S.K."/>
            <person name="Ahren D."/>
            <person name="Au C.H."/>
            <person name="Birren B.W."/>
            <person name="Borodovsky M."/>
            <person name="Burns C."/>
            <person name="Canback B."/>
            <person name="Casselton L.A."/>
            <person name="Cheng C.K."/>
            <person name="Deng J."/>
            <person name="Dietrich F.S."/>
            <person name="Fargo D.C."/>
            <person name="Farman M.L."/>
            <person name="Gathman A.C."/>
            <person name="Goldberg J."/>
            <person name="Guigo R."/>
            <person name="Hoegger P.J."/>
            <person name="Hooker J.B."/>
            <person name="Huggins A."/>
            <person name="James T.Y."/>
            <person name="Kamada T."/>
            <person name="Kilaru S."/>
            <person name="Kodira C."/>
            <person name="Kues U."/>
            <person name="Kupfer D."/>
            <person name="Kwan H.S."/>
            <person name="Lomsadze A."/>
            <person name="Li W."/>
            <person name="Lilly W.W."/>
            <person name="Ma L.J."/>
            <person name="Mackey A.J."/>
            <person name="Manning G."/>
            <person name="Martin F."/>
            <person name="Muraguchi H."/>
            <person name="Natvig D.O."/>
            <person name="Palmerini H."/>
            <person name="Ramesh M.A."/>
            <person name="Rehmeyer C.J."/>
            <person name="Roe B.A."/>
            <person name="Shenoy N."/>
            <person name="Stanke M."/>
            <person name="Ter-Hovhannisyan V."/>
            <person name="Tunlid A."/>
            <person name="Velagapudi R."/>
            <person name="Vision T.J."/>
            <person name="Zeng Q."/>
            <person name="Zolan M.E."/>
            <person name="Pukkila P.J."/>
        </authorList>
    </citation>
    <scope>NUCLEOTIDE SEQUENCE [LARGE SCALE GENOMIC DNA]</scope>
    <source>
        <strain evidence="3">Okayama-7 / 130 / ATCC MYA-4618 / FGSC 9003</strain>
    </source>
</reference>
<evidence type="ECO:0000259" key="1">
    <source>
        <dbReference type="Pfam" id="PF14200"/>
    </source>
</evidence>
<name>A8NDG2_COPC7</name>
<dbReference type="Proteomes" id="UP000001861">
    <property type="component" value="Unassembled WGS sequence"/>
</dbReference>
<sequence>MAEDEHGNFPGKMQVQLADRDSHIWQKLRLDTNVAPCPPCIPREMYKIINIQTSTLAHLENNGNVSGFCYNEGRNQLWEPIPYEGSMRSYLYYFKNVFNGKYLGIRKHEEAKHETRVIGCDEPFLWNVVPDVGVTDGYRLFVPFTEKNMDLCGDSPAPGTVIHLDPRRIPGKCWKFERVYQVEDPRDVFGNELQLGPP</sequence>
<dbReference type="Pfam" id="PF14200">
    <property type="entry name" value="RicinB_lectin_2"/>
    <property type="match status" value="1"/>
</dbReference>
<accession>A8NDG2</accession>
<dbReference type="EMBL" id="AACS02000009">
    <property type="protein sequence ID" value="EAU89009.2"/>
    <property type="molecule type" value="Genomic_DNA"/>
</dbReference>
<organism evidence="2 3">
    <name type="scientific">Coprinopsis cinerea (strain Okayama-7 / 130 / ATCC MYA-4618 / FGSC 9003)</name>
    <name type="common">Inky cap fungus</name>
    <name type="synonym">Hormographiella aspergillata</name>
    <dbReference type="NCBI Taxonomy" id="240176"/>
    <lineage>
        <taxon>Eukaryota</taxon>
        <taxon>Fungi</taxon>
        <taxon>Dikarya</taxon>
        <taxon>Basidiomycota</taxon>
        <taxon>Agaricomycotina</taxon>
        <taxon>Agaricomycetes</taxon>
        <taxon>Agaricomycetidae</taxon>
        <taxon>Agaricales</taxon>
        <taxon>Agaricineae</taxon>
        <taxon>Psathyrellaceae</taxon>
        <taxon>Coprinopsis</taxon>
    </lineage>
</organism>
<dbReference type="STRING" id="240176.A8NDG2"/>
<dbReference type="GeneID" id="6009252"/>
<dbReference type="KEGG" id="cci:CC1G_09978"/>
<dbReference type="InterPro" id="IPR000772">
    <property type="entry name" value="Ricin_B_lectin"/>
</dbReference>
<evidence type="ECO:0000313" key="2">
    <source>
        <dbReference type="EMBL" id="EAU89009.2"/>
    </source>
</evidence>
<evidence type="ECO:0000313" key="3">
    <source>
        <dbReference type="Proteomes" id="UP000001861"/>
    </source>
</evidence>
<dbReference type="InterPro" id="IPR035992">
    <property type="entry name" value="Ricin_B-like_lectins"/>
</dbReference>
<dbReference type="VEuPathDB" id="FungiDB:CC1G_09978"/>
<dbReference type="CDD" id="cd23422">
    <property type="entry name" value="beta-trefoil_Ricin_MPL_CNL"/>
    <property type="match status" value="1"/>
</dbReference>
<comment type="caution">
    <text evidence="2">The sequence shown here is derived from an EMBL/GenBank/DDBJ whole genome shotgun (WGS) entry which is preliminary data.</text>
</comment>